<dbReference type="EMBL" id="HE978323">
    <property type="protein sequence ID" value="CCK72355.1"/>
    <property type="molecule type" value="Genomic_DNA"/>
</dbReference>
<keyword evidence="4" id="KW-1185">Reference proteome</keyword>
<dbReference type="GeneID" id="34528110"/>
<organism evidence="3 4">
    <name type="scientific">Huiozyma naganishii (strain ATCC MYA-139 / BCRC 22969 / CBS 8797 / KCTC 17520 / NBRC 10181 / NCYC 3082 / Yp74L-3)</name>
    <name type="common">Yeast</name>
    <name type="synonym">Kazachstania naganishii</name>
    <dbReference type="NCBI Taxonomy" id="1071383"/>
    <lineage>
        <taxon>Eukaryota</taxon>
        <taxon>Fungi</taxon>
        <taxon>Dikarya</taxon>
        <taxon>Ascomycota</taxon>
        <taxon>Saccharomycotina</taxon>
        <taxon>Saccharomycetes</taxon>
        <taxon>Saccharomycetales</taxon>
        <taxon>Saccharomycetaceae</taxon>
        <taxon>Huiozyma</taxon>
    </lineage>
</organism>
<keyword evidence="2" id="KW-1133">Transmembrane helix</keyword>
<gene>
    <name evidence="3" type="primary">KNAG0J02760</name>
    <name evidence="3" type="ordered locus">KNAG_0J02760</name>
</gene>
<accession>J7RBS8</accession>
<protein>
    <submittedName>
        <fullName evidence="3">Uncharacterized protein</fullName>
    </submittedName>
</protein>
<dbReference type="eggNOG" id="ENOG502S3QX">
    <property type="taxonomic scope" value="Eukaryota"/>
</dbReference>
<dbReference type="RefSeq" id="XP_022466600.1">
    <property type="nucleotide sequence ID" value="XM_022610289.1"/>
</dbReference>
<dbReference type="AlphaFoldDB" id="J7RBS8"/>
<proteinExistence type="predicted"/>
<sequence>MVNKARKREAWSVVGRGSGSLGDLSPSVDFTTSELSLSEFPKEEDVLSSTSSDYSNERTAASRSNVEGLEGKVTKVEEASEVANSQDTLSGVTPEDPTAAGSSFMVPTRARARCSQWTTAVTAPPEKSTPINRSGDDWVVSVKVLVVTVLVTFLTTLLLQRGYDHWLERSRVGSRGKLDMRHWQIVGGVDHWATLAHDRGLPQRASWNPTGNPTGKYYVDFDNRFICPLQEGDVVGWRRFKTVARIARHTARSKLCQLYTASKQWYEKTAAEFSGVWAQTRRYRALRSAEFKRGYHRLCHRAGTLVRRYTSTGRRYIHLHPRRTVERLRGTLSRWIPRLH</sequence>
<keyword evidence="2" id="KW-0472">Membrane</keyword>
<feature type="compositionally biased region" description="Polar residues" evidence="1">
    <location>
        <begin position="82"/>
        <end position="91"/>
    </location>
</feature>
<evidence type="ECO:0000313" key="3">
    <source>
        <dbReference type="EMBL" id="CCK72355.1"/>
    </source>
</evidence>
<name>J7RBS8_HUIN7</name>
<feature type="compositionally biased region" description="Basic and acidic residues" evidence="1">
    <location>
        <begin position="69"/>
        <end position="78"/>
    </location>
</feature>
<dbReference type="HOGENOM" id="CLU_816524_0_0_1"/>
<dbReference type="Proteomes" id="UP000006310">
    <property type="component" value="Chromosome 10"/>
</dbReference>
<reference evidence="3 4" key="1">
    <citation type="journal article" date="2011" name="Proc. Natl. Acad. Sci. U.S.A.">
        <title>Evolutionary erosion of yeast sex chromosomes by mating-type switching accidents.</title>
        <authorList>
            <person name="Gordon J.L."/>
            <person name="Armisen D."/>
            <person name="Proux-Wera E."/>
            <person name="Oheigeartaigh S.S."/>
            <person name="Byrne K.P."/>
            <person name="Wolfe K.H."/>
        </authorList>
    </citation>
    <scope>NUCLEOTIDE SEQUENCE [LARGE SCALE GENOMIC DNA]</scope>
    <source>
        <strain evidence="4">ATCC MYA-139 / BCRC 22969 / CBS 8797 / CCRC 22969 / KCTC 17520 / NBRC 10181 / NCYC 3082</strain>
    </source>
</reference>
<dbReference type="KEGG" id="kng:KNAG_0J02760"/>
<keyword evidence="2" id="KW-0812">Transmembrane</keyword>
<evidence type="ECO:0000256" key="2">
    <source>
        <dbReference type="SAM" id="Phobius"/>
    </source>
</evidence>
<evidence type="ECO:0000313" key="4">
    <source>
        <dbReference type="Proteomes" id="UP000006310"/>
    </source>
</evidence>
<dbReference type="OrthoDB" id="4059607at2759"/>
<reference evidence="4" key="2">
    <citation type="submission" date="2012-08" db="EMBL/GenBank/DDBJ databases">
        <title>Genome sequence of Kazachstania naganishii.</title>
        <authorList>
            <person name="Gordon J.L."/>
            <person name="Armisen D."/>
            <person name="Proux-Wera E."/>
            <person name="OhEigeartaigh S.S."/>
            <person name="Byrne K.P."/>
            <person name="Wolfe K.H."/>
        </authorList>
    </citation>
    <scope>NUCLEOTIDE SEQUENCE [LARGE SCALE GENOMIC DNA]</scope>
    <source>
        <strain evidence="4">ATCC MYA-139 / BCRC 22969 / CBS 8797 / CCRC 22969 / KCTC 17520 / NBRC 10181 / NCYC 3082</strain>
    </source>
</reference>
<evidence type="ECO:0000256" key="1">
    <source>
        <dbReference type="SAM" id="MobiDB-lite"/>
    </source>
</evidence>
<feature type="transmembrane region" description="Helical" evidence="2">
    <location>
        <begin position="138"/>
        <end position="159"/>
    </location>
</feature>
<feature type="compositionally biased region" description="Polar residues" evidence="1">
    <location>
        <begin position="47"/>
        <end position="65"/>
    </location>
</feature>
<feature type="region of interest" description="Disordered" evidence="1">
    <location>
        <begin position="1"/>
        <end position="102"/>
    </location>
</feature>